<dbReference type="GO" id="GO:0006508">
    <property type="term" value="P:proteolysis"/>
    <property type="evidence" value="ECO:0007669"/>
    <property type="project" value="UniProtKB-KW"/>
</dbReference>
<comment type="subcellular location">
    <subcellularLocation>
        <location evidence="1">Membrane</location>
        <topology evidence="1">Single-pass type II membrane protein</topology>
    </subcellularLocation>
</comment>
<evidence type="ECO:0000256" key="6">
    <source>
        <dbReference type="ARBA" id="ARBA00022968"/>
    </source>
</evidence>
<feature type="disulfide bond" evidence="10">
    <location>
        <begin position="480"/>
        <end position="495"/>
    </location>
</feature>
<organism evidence="16 17">
    <name type="scientific">Latimeria chalumnae</name>
    <name type="common">Coelacanth</name>
    <dbReference type="NCBI Taxonomy" id="7897"/>
    <lineage>
        <taxon>Eukaryota</taxon>
        <taxon>Metazoa</taxon>
        <taxon>Chordata</taxon>
        <taxon>Craniata</taxon>
        <taxon>Vertebrata</taxon>
        <taxon>Euteleostomi</taxon>
        <taxon>Coelacanthiformes</taxon>
        <taxon>Coelacanthidae</taxon>
        <taxon>Latimeria</taxon>
    </lineage>
</organism>
<dbReference type="GO" id="GO:0004252">
    <property type="term" value="F:serine-type endopeptidase activity"/>
    <property type="evidence" value="ECO:0007669"/>
    <property type="project" value="InterPro"/>
</dbReference>
<dbReference type="SMART" id="SM00192">
    <property type="entry name" value="LDLa"/>
    <property type="match status" value="3"/>
</dbReference>
<dbReference type="OMA" id="WFALQIP"/>
<dbReference type="EMBL" id="AFYH01176761">
    <property type="status" value="NOT_ANNOTATED_CDS"/>
    <property type="molecule type" value="Genomic_DNA"/>
</dbReference>
<keyword evidence="4 11" id="KW-0378">Hydrolase</keyword>
<dbReference type="Gene3D" id="2.40.10.10">
    <property type="entry name" value="Trypsin-like serine proteases"/>
    <property type="match status" value="1"/>
</dbReference>
<dbReference type="PROSITE" id="PS50240">
    <property type="entry name" value="TRYPSIN_DOM"/>
    <property type="match status" value="1"/>
</dbReference>
<dbReference type="SMART" id="SM00042">
    <property type="entry name" value="CUB"/>
    <property type="match status" value="2"/>
</dbReference>
<dbReference type="CDD" id="cd00190">
    <property type="entry name" value="Tryp_SPc"/>
    <property type="match status" value="1"/>
</dbReference>
<dbReference type="InterPro" id="IPR036055">
    <property type="entry name" value="LDL_receptor-like_sf"/>
</dbReference>
<evidence type="ECO:0000256" key="9">
    <source>
        <dbReference type="ARBA" id="ARBA00023157"/>
    </source>
</evidence>
<dbReference type="GeneTree" id="ENSGT00940000160104"/>
<keyword evidence="5 11" id="KW-0720">Serine protease</keyword>
<evidence type="ECO:0000313" key="16">
    <source>
        <dbReference type="Ensembl" id="ENSLACP00000007263.1"/>
    </source>
</evidence>
<accession>H3AC92</accession>
<evidence type="ECO:0000256" key="12">
    <source>
        <dbReference type="SAM" id="Phobius"/>
    </source>
</evidence>
<keyword evidence="17" id="KW-1185">Reference proteome</keyword>
<dbReference type="AlphaFoldDB" id="H3AC92"/>
<keyword evidence="2 11" id="KW-0645">Protease</keyword>
<reference evidence="17" key="1">
    <citation type="submission" date="2011-08" db="EMBL/GenBank/DDBJ databases">
        <title>The draft genome of Latimeria chalumnae.</title>
        <authorList>
            <person name="Di Palma F."/>
            <person name="Alfoldi J."/>
            <person name="Johnson J."/>
            <person name="Berlin A."/>
            <person name="Gnerre S."/>
            <person name="Jaffe D."/>
            <person name="MacCallum I."/>
            <person name="Young S."/>
            <person name="Walker B.J."/>
            <person name="Lander E."/>
            <person name="Lindblad-Toh K."/>
        </authorList>
    </citation>
    <scope>NUCLEOTIDE SEQUENCE [LARGE SCALE GENOMIC DNA]</scope>
    <source>
        <strain evidence="17">Wild caught</strain>
    </source>
</reference>
<dbReference type="InterPro" id="IPR033116">
    <property type="entry name" value="TRYPSIN_SER"/>
</dbReference>
<feature type="domain" description="Peptidase S1" evidence="15">
    <location>
        <begin position="547"/>
        <end position="781"/>
    </location>
</feature>
<feature type="disulfide bond" evidence="10">
    <location>
        <begin position="444"/>
        <end position="459"/>
    </location>
</feature>
<dbReference type="EMBL" id="AFYH01176763">
    <property type="status" value="NOT_ANNOTATED_CDS"/>
    <property type="molecule type" value="Genomic_DNA"/>
</dbReference>
<dbReference type="STRING" id="7897.ENSLACP00000007263"/>
<dbReference type="EMBL" id="AFYH01176759">
    <property type="status" value="NOT_ANNOTATED_CDS"/>
    <property type="molecule type" value="Genomic_DNA"/>
</dbReference>
<dbReference type="InterPro" id="IPR000859">
    <property type="entry name" value="CUB_dom"/>
</dbReference>
<protein>
    <submittedName>
        <fullName evidence="16">Transmembrane serine protease 6</fullName>
    </submittedName>
</protein>
<evidence type="ECO:0000313" key="17">
    <source>
        <dbReference type="Proteomes" id="UP000008672"/>
    </source>
</evidence>
<dbReference type="FunFam" id="2.40.10.10:FF:000003">
    <property type="entry name" value="Transmembrane serine protease 3"/>
    <property type="match status" value="1"/>
</dbReference>
<dbReference type="EMBL" id="AFYH01176760">
    <property type="status" value="NOT_ANNOTATED_CDS"/>
    <property type="molecule type" value="Genomic_DNA"/>
</dbReference>
<dbReference type="Pfam" id="PF00057">
    <property type="entry name" value="Ldl_recept_a"/>
    <property type="match status" value="2"/>
</dbReference>
<evidence type="ECO:0000256" key="5">
    <source>
        <dbReference type="ARBA" id="ARBA00022825"/>
    </source>
</evidence>
<name>H3AC92_LATCH</name>
<evidence type="ECO:0000256" key="4">
    <source>
        <dbReference type="ARBA" id="ARBA00022801"/>
    </source>
</evidence>
<proteinExistence type="predicted"/>
<dbReference type="Gene3D" id="2.60.120.290">
    <property type="entry name" value="Spermadhesin, CUB domain"/>
    <property type="match status" value="2"/>
</dbReference>
<evidence type="ECO:0000259" key="14">
    <source>
        <dbReference type="PROSITE" id="PS50024"/>
    </source>
</evidence>
<dbReference type="InterPro" id="IPR001254">
    <property type="entry name" value="Trypsin_dom"/>
</dbReference>
<dbReference type="PROSITE" id="PS00134">
    <property type="entry name" value="TRYPSIN_HIS"/>
    <property type="match status" value="1"/>
</dbReference>
<dbReference type="Proteomes" id="UP000008672">
    <property type="component" value="Unassembled WGS sequence"/>
</dbReference>
<dbReference type="EMBL" id="AFYH01176758">
    <property type="status" value="NOT_ANNOTATED_CDS"/>
    <property type="molecule type" value="Genomic_DNA"/>
</dbReference>
<dbReference type="InterPro" id="IPR002172">
    <property type="entry name" value="LDrepeatLR_classA_rpt"/>
</dbReference>
<dbReference type="CDD" id="cd00112">
    <property type="entry name" value="LDLa"/>
    <property type="match status" value="3"/>
</dbReference>
<dbReference type="SUPFAM" id="SSF49854">
    <property type="entry name" value="Spermadhesin, CUB domain"/>
    <property type="match status" value="2"/>
</dbReference>
<dbReference type="GO" id="GO:0016020">
    <property type="term" value="C:membrane"/>
    <property type="evidence" value="ECO:0007669"/>
    <property type="project" value="UniProtKB-SubCell"/>
</dbReference>
<feature type="domain" description="SEA" evidence="14">
    <location>
        <begin position="57"/>
        <end position="172"/>
    </location>
</feature>
<dbReference type="PROSITE" id="PS01209">
    <property type="entry name" value="LDLRA_1"/>
    <property type="match status" value="1"/>
</dbReference>
<dbReference type="InterPro" id="IPR035914">
    <property type="entry name" value="Sperma_CUB_dom_sf"/>
</dbReference>
<gene>
    <name evidence="16" type="primary">TMPRSS6</name>
</gene>
<keyword evidence="9 10" id="KW-1015">Disulfide bond</keyword>
<dbReference type="PANTHER" id="PTHR24252:SF20">
    <property type="entry name" value="LOW QUALITY PROTEIN: TRANSMEMBRANE PROTEASE SERINE 6"/>
    <property type="match status" value="1"/>
</dbReference>
<dbReference type="PROSITE" id="PS50068">
    <property type="entry name" value="LDLRA_2"/>
    <property type="match status" value="3"/>
</dbReference>
<evidence type="ECO:0000259" key="15">
    <source>
        <dbReference type="PROSITE" id="PS50240"/>
    </source>
</evidence>
<evidence type="ECO:0000259" key="13">
    <source>
        <dbReference type="PROSITE" id="PS01180"/>
    </source>
</evidence>
<dbReference type="InterPro" id="IPR001314">
    <property type="entry name" value="Peptidase_S1A"/>
</dbReference>
<feature type="disulfide bond" evidence="10">
    <location>
        <begin position="501"/>
        <end position="513"/>
    </location>
</feature>
<evidence type="ECO:0000256" key="8">
    <source>
        <dbReference type="ARBA" id="ARBA00023136"/>
    </source>
</evidence>
<evidence type="ECO:0000256" key="2">
    <source>
        <dbReference type="ARBA" id="ARBA00022670"/>
    </source>
</evidence>
<dbReference type="SUPFAM" id="SSF57424">
    <property type="entry name" value="LDL receptor-like module"/>
    <property type="match status" value="2"/>
</dbReference>
<dbReference type="FunCoup" id="H3AC92">
    <property type="interactions" value="93"/>
</dbReference>
<dbReference type="PANTHER" id="PTHR24252">
    <property type="entry name" value="ACROSIN-RELATED"/>
    <property type="match status" value="1"/>
</dbReference>
<feature type="domain" description="CUB" evidence="13">
    <location>
        <begin position="306"/>
        <end position="422"/>
    </location>
</feature>
<feature type="transmembrane region" description="Helical" evidence="12">
    <location>
        <begin position="22"/>
        <end position="46"/>
    </location>
</feature>
<dbReference type="eggNOG" id="KOG3627">
    <property type="taxonomic scope" value="Eukaryota"/>
</dbReference>
<dbReference type="InterPro" id="IPR023415">
    <property type="entry name" value="LDLR_class-A_CS"/>
</dbReference>
<dbReference type="PROSITE" id="PS00135">
    <property type="entry name" value="TRYPSIN_SER"/>
    <property type="match status" value="1"/>
</dbReference>
<reference evidence="16" key="3">
    <citation type="submission" date="2025-09" db="UniProtKB">
        <authorList>
            <consortium name="Ensembl"/>
        </authorList>
    </citation>
    <scope>IDENTIFICATION</scope>
</reference>
<dbReference type="CDD" id="cd00041">
    <property type="entry name" value="CUB"/>
    <property type="match status" value="1"/>
</dbReference>
<evidence type="ECO:0000256" key="3">
    <source>
        <dbReference type="ARBA" id="ARBA00022692"/>
    </source>
</evidence>
<dbReference type="PRINTS" id="PR00722">
    <property type="entry name" value="CHYMOTRYPSIN"/>
</dbReference>
<dbReference type="EMBL" id="AFYH01176762">
    <property type="status" value="NOT_ANNOTATED_CDS"/>
    <property type="molecule type" value="Genomic_DNA"/>
</dbReference>
<keyword evidence="3 12" id="KW-0812">Transmembrane</keyword>
<dbReference type="InterPro" id="IPR018114">
    <property type="entry name" value="TRYPSIN_HIS"/>
</dbReference>
<dbReference type="Pfam" id="PF00431">
    <property type="entry name" value="CUB"/>
    <property type="match status" value="2"/>
</dbReference>
<dbReference type="SMART" id="SM00020">
    <property type="entry name" value="Tryp_SPc"/>
    <property type="match status" value="1"/>
</dbReference>
<keyword evidence="6" id="KW-0735">Signal-anchor</keyword>
<evidence type="ECO:0000256" key="1">
    <source>
        <dbReference type="ARBA" id="ARBA00004606"/>
    </source>
</evidence>
<dbReference type="InterPro" id="IPR043504">
    <property type="entry name" value="Peptidase_S1_PA_chymotrypsin"/>
</dbReference>
<dbReference type="HOGENOM" id="CLU_006842_19_3_1"/>
<reference evidence="16" key="2">
    <citation type="submission" date="2025-08" db="UniProtKB">
        <authorList>
            <consortium name="Ensembl"/>
        </authorList>
    </citation>
    <scope>IDENTIFICATION</scope>
</reference>
<dbReference type="PROSITE" id="PS50024">
    <property type="entry name" value="SEA"/>
    <property type="match status" value="1"/>
</dbReference>
<evidence type="ECO:0000256" key="10">
    <source>
        <dbReference type="PROSITE-ProRule" id="PRU00124"/>
    </source>
</evidence>
<dbReference type="Gene3D" id="4.10.400.10">
    <property type="entry name" value="Low-density Lipoprotein Receptor"/>
    <property type="match status" value="3"/>
</dbReference>
<dbReference type="InParanoid" id="H3AC92"/>
<evidence type="ECO:0000256" key="7">
    <source>
        <dbReference type="ARBA" id="ARBA00022989"/>
    </source>
</evidence>
<dbReference type="Pfam" id="PF01390">
    <property type="entry name" value="SEA"/>
    <property type="match status" value="1"/>
</dbReference>
<sequence>AQETNVETLSVTSGQSDKTRHLLLKSLTVVAGLLLGGIILLLWYILDFRVRHLEPKQIQFYTGDLTILNKDFSGDYANHNSLGFKLEAAHLKRTVEHIVRSSEIASYFKTSAVFAIGQGSIIPFFWLKLMVPNRSLEEVNAKRINVMMTKVLLDMGNSTVSKYSGYEILIDSLHIRESNPKDVAVLKTSQGCFRYSSIHTSSTMSLLGPNYLKKSCLWNLHAPQSYKIQLKVQWLKAESHDLLAVYNSNSMTEEQLITSLYGYSWQERKAQILSKGNHMSVLWKKSHHSFIESFSLTAQAVPFIDCNANITLKARLGVQGTISTPYFPSYYTSNAQCTWQMTVPSLKYGIVLRFEGYELDHIHNSQPCKQGLWTIQNNRMCGRRIFQPYAERIYLVSLTVNISFTSQISLTGPGIQAFYSLFDQSDPCPGEILCSPTGLCVPSCDGVRDCPDNSDERNCVCPAKFKCGEGSSCVELHKVCDQYTDCQSGSDETNCMKGVPCSYYTYKCADGTCMKKPNPECDLTSDCHDTSDEENCDCGLQYSLNRIVGGSRAREGEWPWQASLVLQGVHVCGGTLISSRWVVTAAHCLLLNTLTPASYWTVHLGRLYQNITTKHEVTFKVLKIITHHYYDEDTHDYDVGLMQLDQPIPNSHFIYPACLPAPSHVFPTGILCYISGWGAARESGVTENALLATSVQLIHYDVCFRAYDYRLTPRMLCAGYQRGGKDSCQGDSGGPLMCMESSNRWFLAGIISWGVGCGRPDVYGIYTRVTKISDWIHEVIL</sequence>
<dbReference type="Gene3D" id="3.30.70.960">
    <property type="entry name" value="SEA domain"/>
    <property type="match status" value="1"/>
</dbReference>
<dbReference type="FunFam" id="2.60.120.290:FF:000027">
    <property type="entry name" value="Transmembrane serine protease 6"/>
    <property type="match status" value="1"/>
</dbReference>
<keyword evidence="8 12" id="KW-0472">Membrane</keyword>
<dbReference type="InterPro" id="IPR036364">
    <property type="entry name" value="SEA_dom_sf"/>
</dbReference>
<comment type="caution">
    <text evidence="10">Lacks conserved residue(s) required for the propagation of feature annotation.</text>
</comment>
<dbReference type="EMBL" id="AFYH01176764">
    <property type="status" value="NOT_ANNOTATED_CDS"/>
    <property type="molecule type" value="Genomic_DNA"/>
</dbReference>
<feature type="disulfide bond" evidence="10">
    <location>
        <begin position="521"/>
        <end position="536"/>
    </location>
</feature>
<dbReference type="InterPro" id="IPR000082">
    <property type="entry name" value="SEA_dom"/>
</dbReference>
<dbReference type="SUPFAM" id="SSF50494">
    <property type="entry name" value="Trypsin-like serine proteases"/>
    <property type="match status" value="1"/>
</dbReference>
<dbReference type="InterPro" id="IPR009003">
    <property type="entry name" value="Peptidase_S1_PA"/>
</dbReference>
<dbReference type="Pfam" id="PF00089">
    <property type="entry name" value="Trypsin"/>
    <property type="match status" value="1"/>
</dbReference>
<evidence type="ECO:0000256" key="11">
    <source>
        <dbReference type="RuleBase" id="RU363034"/>
    </source>
</evidence>
<feature type="disulfide bond" evidence="10">
    <location>
        <begin position="428"/>
        <end position="440"/>
    </location>
</feature>
<dbReference type="PROSITE" id="PS01180">
    <property type="entry name" value="CUB"/>
    <property type="match status" value="1"/>
</dbReference>
<dbReference type="Ensembl" id="ENSLACT00000007323.1">
    <property type="protein sequence ID" value="ENSLACP00000007263.1"/>
    <property type="gene ID" value="ENSLACG00000006442.1"/>
</dbReference>
<keyword evidence="7 12" id="KW-1133">Transmembrane helix</keyword>
<dbReference type="SUPFAM" id="SSF82671">
    <property type="entry name" value="SEA domain"/>
    <property type="match status" value="1"/>
</dbReference>